<evidence type="ECO:0000313" key="1">
    <source>
        <dbReference type="EMBL" id="MPC56119.1"/>
    </source>
</evidence>
<accession>A0A5B7GF37</accession>
<sequence>MGYFGGFQFFMQQNSELQIKHTICLKNFNISKRCYFAGFQRFMHQNSECRHNTLFV</sequence>
<dbReference type="AlphaFoldDB" id="A0A5B7GF37"/>
<organism evidence="1 2">
    <name type="scientific">Portunus trituberculatus</name>
    <name type="common">Swimming crab</name>
    <name type="synonym">Neptunus trituberculatus</name>
    <dbReference type="NCBI Taxonomy" id="210409"/>
    <lineage>
        <taxon>Eukaryota</taxon>
        <taxon>Metazoa</taxon>
        <taxon>Ecdysozoa</taxon>
        <taxon>Arthropoda</taxon>
        <taxon>Crustacea</taxon>
        <taxon>Multicrustacea</taxon>
        <taxon>Malacostraca</taxon>
        <taxon>Eumalacostraca</taxon>
        <taxon>Eucarida</taxon>
        <taxon>Decapoda</taxon>
        <taxon>Pleocyemata</taxon>
        <taxon>Brachyura</taxon>
        <taxon>Eubrachyura</taxon>
        <taxon>Portunoidea</taxon>
        <taxon>Portunidae</taxon>
        <taxon>Portuninae</taxon>
        <taxon>Portunus</taxon>
    </lineage>
</organism>
<comment type="caution">
    <text evidence="1">The sequence shown here is derived from an EMBL/GenBank/DDBJ whole genome shotgun (WGS) entry which is preliminary data.</text>
</comment>
<dbReference type="Proteomes" id="UP000324222">
    <property type="component" value="Unassembled WGS sequence"/>
</dbReference>
<gene>
    <name evidence="1" type="ORF">E2C01_050073</name>
</gene>
<name>A0A5B7GF37_PORTR</name>
<evidence type="ECO:0000313" key="2">
    <source>
        <dbReference type="Proteomes" id="UP000324222"/>
    </source>
</evidence>
<proteinExistence type="predicted"/>
<reference evidence="1 2" key="1">
    <citation type="submission" date="2019-05" db="EMBL/GenBank/DDBJ databases">
        <title>Another draft genome of Portunus trituberculatus and its Hox gene families provides insights of decapod evolution.</title>
        <authorList>
            <person name="Jeong J.-H."/>
            <person name="Song I."/>
            <person name="Kim S."/>
            <person name="Choi T."/>
            <person name="Kim D."/>
            <person name="Ryu S."/>
            <person name="Kim W."/>
        </authorList>
    </citation>
    <scope>NUCLEOTIDE SEQUENCE [LARGE SCALE GENOMIC DNA]</scope>
    <source>
        <tissue evidence="1">Muscle</tissue>
    </source>
</reference>
<keyword evidence="2" id="KW-1185">Reference proteome</keyword>
<dbReference type="EMBL" id="VSRR010013709">
    <property type="protein sequence ID" value="MPC56119.1"/>
    <property type="molecule type" value="Genomic_DNA"/>
</dbReference>
<protein>
    <submittedName>
        <fullName evidence="1">Uncharacterized protein</fullName>
    </submittedName>
</protein>